<reference evidence="1 2" key="1">
    <citation type="submission" date="2023-03" db="EMBL/GenBank/DDBJ databases">
        <title>Description of Hydrogenimonas sp. ISO32.</title>
        <authorList>
            <person name="Mino S."/>
            <person name="Fukazawa S."/>
            <person name="Sawabe T."/>
        </authorList>
    </citation>
    <scope>NUCLEOTIDE SEQUENCE [LARGE SCALE GENOMIC DNA]</scope>
    <source>
        <strain evidence="1 2">ISO32</strain>
    </source>
</reference>
<evidence type="ECO:0000313" key="1">
    <source>
        <dbReference type="EMBL" id="BDY12393.1"/>
    </source>
</evidence>
<accession>A0ABN6WTV0</accession>
<name>A0ABN6WTV0_9BACT</name>
<sequence length="109" mass="12208">MGSVPKPAQAKILVFCGGVRPVPPKECLEGTFKLINLFREKIQNMLHSLIFSLKSGWSLSTAVSLNVSSSQSRASSSFSMTGIRSWMGFYQGVFEFLCYTEKFMKIQQE</sequence>
<evidence type="ECO:0000313" key="2">
    <source>
        <dbReference type="Proteomes" id="UP001321445"/>
    </source>
</evidence>
<organism evidence="1 2">
    <name type="scientific">Hydrogenimonas cancrithermarum</name>
    <dbReference type="NCBI Taxonomy" id="2993563"/>
    <lineage>
        <taxon>Bacteria</taxon>
        <taxon>Pseudomonadati</taxon>
        <taxon>Campylobacterota</taxon>
        <taxon>Epsilonproteobacteria</taxon>
        <taxon>Campylobacterales</taxon>
        <taxon>Hydrogenimonadaceae</taxon>
        <taxon>Hydrogenimonas</taxon>
    </lineage>
</organism>
<gene>
    <name evidence="1" type="ORF">HCR_07050</name>
</gene>
<dbReference type="EMBL" id="AP027370">
    <property type="protein sequence ID" value="BDY12393.1"/>
    <property type="molecule type" value="Genomic_DNA"/>
</dbReference>
<protein>
    <submittedName>
        <fullName evidence="1">Uncharacterized protein</fullName>
    </submittedName>
</protein>
<dbReference type="Proteomes" id="UP001321445">
    <property type="component" value="Chromosome"/>
</dbReference>
<keyword evidence="2" id="KW-1185">Reference proteome</keyword>
<proteinExistence type="predicted"/>